<dbReference type="EC" id="3.2.1.18" evidence="3"/>
<comment type="similarity">
    <text evidence="2">Belongs to the glycosyl hydrolase 33 family.</text>
</comment>
<evidence type="ECO:0000313" key="5">
    <source>
        <dbReference type="EMBL" id="THJ25912.1"/>
    </source>
</evidence>
<organism evidence="5 6">
    <name type="scientific">Bifidobacterium longum subsp. infantis</name>
    <dbReference type="NCBI Taxonomy" id="1682"/>
    <lineage>
        <taxon>Bacteria</taxon>
        <taxon>Bacillati</taxon>
        <taxon>Actinomycetota</taxon>
        <taxon>Actinomycetes</taxon>
        <taxon>Bifidobacteriales</taxon>
        <taxon>Bifidobacteriaceae</taxon>
        <taxon>Bifidobacterium</taxon>
    </lineage>
</organism>
<evidence type="ECO:0000313" key="6">
    <source>
        <dbReference type="Proteomes" id="UP000306697"/>
    </source>
</evidence>
<evidence type="ECO:0000256" key="3">
    <source>
        <dbReference type="ARBA" id="ARBA00012733"/>
    </source>
</evidence>
<reference evidence="5 6" key="1">
    <citation type="submission" date="2019-04" db="EMBL/GenBank/DDBJ databases">
        <title>Genome Announcement To Ensure Probiotic Safety of Bifidobacterium longum subsp infantis UBBI-01.</title>
        <authorList>
            <person name="Sulthana A."/>
            <person name="Lakshmi S.G."/>
            <person name="Madempudi R.S."/>
        </authorList>
    </citation>
    <scope>NUCLEOTIDE SEQUENCE [LARGE SCALE GENOMIC DNA]</scope>
    <source>
        <strain evidence="5 6">UBBI-01</strain>
    </source>
</reference>
<dbReference type="InterPro" id="IPR036278">
    <property type="entry name" value="Sialidase_sf"/>
</dbReference>
<dbReference type="AlphaFoldDB" id="A0A4V3YV33"/>
<dbReference type="GO" id="GO:0006689">
    <property type="term" value="P:ganglioside catabolic process"/>
    <property type="evidence" value="ECO:0007669"/>
    <property type="project" value="TreeGrafter"/>
</dbReference>
<dbReference type="PANTHER" id="PTHR10628">
    <property type="entry name" value="SIALIDASE"/>
    <property type="match status" value="1"/>
</dbReference>
<accession>A0A4V3YV33</accession>
<evidence type="ECO:0000259" key="4">
    <source>
        <dbReference type="Pfam" id="PF13088"/>
    </source>
</evidence>
<dbReference type="SUPFAM" id="SSF50939">
    <property type="entry name" value="Sialidases"/>
    <property type="match status" value="1"/>
</dbReference>
<protein>
    <recommendedName>
        <fullName evidence="3">exo-alpha-sialidase</fullName>
        <ecNumber evidence="3">3.2.1.18</ecNumber>
    </recommendedName>
</protein>
<sequence>MTENGMMNTNNTVCGANHDGAMSLAAPGDYGVACYRIPALAEAPNGWILAAFDARPHNCQDAPQANSIVQRISKDGGRSFEPQHVVAAGHDGVDKYGYSDPSYVVDRQTGEVFLFFVKSYDAGFGASQAGVDPSARTVLQAAVTSSIDNGVTWSEPRIITADITNSESWISRFASSGAGIQLTYGEHAGRLIQQYTIKELDGRYRAVSVFSDDHGATWHAGTPVGDHMDENKVVELSDGRVMLNSRSSDGNGCRYVAISRDGGATYGPVIRETQLPDPENNAQIARAFPDAPEGSAQAKVLLYSSSSPSDRIDGLVRVSIDDGKTWSAGRRFTTGPMAYSVIAALSHKAGGGYGLLYEGDNNNIMYTRISLDWLNGQLNVDGIGGFPLSGEGGC</sequence>
<dbReference type="GO" id="GO:0016020">
    <property type="term" value="C:membrane"/>
    <property type="evidence" value="ECO:0007669"/>
    <property type="project" value="TreeGrafter"/>
</dbReference>
<feature type="domain" description="Sialidase" evidence="4">
    <location>
        <begin position="68"/>
        <end position="345"/>
    </location>
</feature>
<evidence type="ECO:0000256" key="2">
    <source>
        <dbReference type="ARBA" id="ARBA00009348"/>
    </source>
</evidence>
<dbReference type="InterPro" id="IPR026856">
    <property type="entry name" value="Sialidase_fam"/>
</dbReference>
<dbReference type="GO" id="GO:0005737">
    <property type="term" value="C:cytoplasm"/>
    <property type="evidence" value="ECO:0007669"/>
    <property type="project" value="TreeGrafter"/>
</dbReference>
<dbReference type="PANTHER" id="PTHR10628:SF30">
    <property type="entry name" value="EXO-ALPHA-SIALIDASE"/>
    <property type="match status" value="1"/>
</dbReference>
<dbReference type="EMBL" id="SSWL01000027">
    <property type="protein sequence ID" value="THJ25912.1"/>
    <property type="molecule type" value="Genomic_DNA"/>
</dbReference>
<dbReference type="GO" id="GO:0009313">
    <property type="term" value="P:oligosaccharide catabolic process"/>
    <property type="evidence" value="ECO:0007669"/>
    <property type="project" value="TreeGrafter"/>
</dbReference>
<comment type="catalytic activity">
    <reaction evidence="1">
        <text>Hydrolysis of alpha-(2-&gt;3)-, alpha-(2-&gt;6)-, alpha-(2-&gt;8)- glycosidic linkages of terminal sialic acid residues in oligosaccharides, glycoproteins, glycolipids, colominic acid and synthetic substrates.</text>
        <dbReference type="EC" id="3.2.1.18"/>
    </reaction>
</comment>
<comment type="caution">
    <text evidence="5">The sequence shown here is derived from an EMBL/GenBank/DDBJ whole genome shotgun (WGS) entry which is preliminary data.</text>
</comment>
<gene>
    <name evidence="5" type="ORF">E6L38_12240</name>
</gene>
<dbReference type="Proteomes" id="UP000306697">
    <property type="component" value="Unassembled WGS sequence"/>
</dbReference>
<evidence type="ECO:0000256" key="1">
    <source>
        <dbReference type="ARBA" id="ARBA00000427"/>
    </source>
</evidence>
<dbReference type="InterPro" id="IPR011040">
    <property type="entry name" value="Sialidase"/>
</dbReference>
<dbReference type="Pfam" id="PF13088">
    <property type="entry name" value="BNR_2"/>
    <property type="match status" value="1"/>
</dbReference>
<name>A0A4V3YV33_BIFLI</name>
<dbReference type="GO" id="GO:0004308">
    <property type="term" value="F:exo-alpha-sialidase activity"/>
    <property type="evidence" value="ECO:0007669"/>
    <property type="project" value="UniProtKB-EC"/>
</dbReference>
<dbReference type="CDD" id="cd15482">
    <property type="entry name" value="Sialidase_non-viral"/>
    <property type="match status" value="1"/>
</dbReference>
<proteinExistence type="inferred from homology"/>
<dbReference type="Gene3D" id="2.120.10.10">
    <property type="match status" value="1"/>
</dbReference>